<evidence type="ECO:0000313" key="3">
    <source>
        <dbReference type="EMBL" id="MBM9939864.1"/>
    </source>
</evidence>
<evidence type="ECO:0000313" key="5">
    <source>
        <dbReference type="Proteomes" id="UP000784064"/>
    </source>
</evidence>
<feature type="domain" description="Mor transcription activator" evidence="1">
    <location>
        <begin position="9"/>
        <end position="114"/>
    </location>
</feature>
<evidence type="ECO:0000313" key="4">
    <source>
        <dbReference type="Proteomes" id="UP000749453"/>
    </source>
</evidence>
<evidence type="ECO:0000313" key="2">
    <source>
        <dbReference type="EMBL" id="MBM9911889.1"/>
    </source>
</evidence>
<name>A0AAW4GBU2_9GAMM</name>
<dbReference type="InterPro" id="IPR009057">
    <property type="entry name" value="Homeodomain-like_sf"/>
</dbReference>
<dbReference type="Pfam" id="PF08765">
    <property type="entry name" value="Mor"/>
    <property type="match status" value="1"/>
</dbReference>
<dbReference type="AlphaFoldDB" id="A0AAW4GBU2"/>
<evidence type="ECO:0000259" key="1">
    <source>
        <dbReference type="Pfam" id="PF08765"/>
    </source>
</evidence>
<dbReference type="InterPro" id="IPR014875">
    <property type="entry name" value="Mor_transcription_activator"/>
</dbReference>
<dbReference type="SUPFAM" id="SSF46689">
    <property type="entry name" value="Homeodomain-like"/>
    <property type="match status" value="1"/>
</dbReference>
<dbReference type="PANTHER" id="PTHR37812:SF1">
    <property type="entry name" value="MU-LIKE PROPHAGE FLUMU PROTEIN C"/>
    <property type="match status" value="1"/>
</dbReference>
<dbReference type="InterPro" id="IPR052411">
    <property type="entry name" value="c-mor_Regulatory_Protein"/>
</dbReference>
<sequence length="118" mass="13308">MSRNLMEARRSELLADAAAQAADVAKELGLDQDRADQVGAAVADRLAENWSGQVLSFPKNHAFKLSQREREILAAHRDGASYAELARKYDMTERGIRKLIRRAELRDRDLRQMGLFAP</sequence>
<protein>
    <recommendedName>
        <fullName evidence="1">Mor transcription activator domain-containing protein</fullName>
    </recommendedName>
</protein>
<reference evidence="2" key="2">
    <citation type="submission" date="2021-01" db="EMBL/GenBank/DDBJ databases">
        <authorList>
            <person name="Yu Y."/>
        </authorList>
    </citation>
    <scope>NUCLEOTIDE SEQUENCE</scope>
    <source>
        <strain evidence="2">As-5</strain>
        <strain evidence="3">As-6</strain>
    </source>
</reference>
<accession>A0AAW4GBU2</accession>
<dbReference type="Proteomes" id="UP000749453">
    <property type="component" value="Unassembled WGS sequence"/>
</dbReference>
<dbReference type="PANTHER" id="PTHR37812">
    <property type="entry name" value="MU-LIKE PROPHAGE FLUMU PROTEIN C"/>
    <property type="match status" value="1"/>
</dbReference>
<proteinExistence type="predicted"/>
<dbReference type="RefSeq" id="WP_205404380.1">
    <property type="nucleotide sequence ID" value="NZ_JAFFTA010000001.1"/>
</dbReference>
<keyword evidence="4" id="KW-1185">Reference proteome</keyword>
<gene>
    <name evidence="2" type="ORF">JJW18_00195</name>
    <name evidence="3" type="ORF">JJW19_17155</name>
</gene>
<dbReference type="EMBL" id="JAFFTB010000030">
    <property type="protein sequence ID" value="MBM9939864.1"/>
    <property type="molecule type" value="Genomic_DNA"/>
</dbReference>
<dbReference type="Proteomes" id="UP000784064">
    <property type="component" value="Unassembled WGS sequence"/>
</dbReference>
<dbReference type="Gene3D" id="1.10.10.60">
    <property type="entry name" value="Homeodomain-like"/>
    <property type="match status" value="1"/>
</dbReference>
<dbReference type="EMBL" id="JAFFTA010000001">
    <property type="protein sequence ID" value="MBM9911889.1"/>
    <property type="molecule type" value="Genomic_DNA"/>
</dbReference>
<comment type="caution">
    <text evidence="2">The sequence shown here is derived from an EMBL/GenBank/DDBJ whole genome shotgun (WGS) entry which is preliminary data.</text>
</comment>
<organism evidence="2 5">
    <name type="scientific">Stenotrophomonas lactitubi</name>
    <dbReference type="NCBI Taxonomy" id="2045214"/>
    <lineage>
        <taxon>Bacteria</taxon>
        <taxon>Pseudomonadati</taxon>
        <taxon>Pseudomonadota</taxon>
        <taxon>Gammaproteobacteria</taxon>
        <taxon>Lysobacterales</taxon>
        <taxon>Lysobacteraceae</taxon>
        <taxon>Stenotrophomonas</taxon>
    </lineage>
</organism>
<reference evidence="4" key="1">
    <citation type="submission" date="2021-01" db="EMBL/GenBank/DDBJ databases">
        <title>Stenotrophomonas maltophilia.</title>
        <authorList>
            <person name="Yu Y."/>
        </authorList>
    </citation>
    <scope>NUCLEOTIDE SEQUENCE [LARGE SCALE GENOMIC DNA]</scope>
    <source>
        <strain evidence="4">As-6</strain>
    </source>
</reference>